<dbReference type="InterPro" id="IPR027417">
    <property type="entry name" value="P-loop_NTPase"/>
</dbReference>
<dbReference type="PANTHER" id="PTHR19211:SF14">
    <property type="entry name" value="ATP-BINDING CASSETTE SUB-FAMILY F MEMBER 1"/>
    <property type="match status" value="1"/>
</dbReference>
<dbReference type="Gene3D" id="3.40.50.300">
    <property type="entry name" value="P-loop containing nucleotide triphosphate hydrolases"/>
    <property type="match status" value="1"/>
</dbReference>
<evidence type="ECO:0000256" key="1">
    <source>
        <dbReference type="ARBA" id="ARBA00022737"/>
    </source>
</evidence>
<keyword evidence="3" id="KW-1185">Reference proteome</keyword>
<gene>
    <name evidence="2" type="ORF">H4W81_000509</name>
</gene>
<organism evidence="2 3">
    <name type="scientific">Nonomuraea africana</name>
    <dbReference type="NCBI Taxonomy" id="46171"/>
    <lineage>
        <taxon>Bacteria</taxon>
        <taxon>Bacillati</taxon>
        <taxon>Actinomycetota</taxon>
        <taxon>Actinomycetes</taxon>
        <taxon>Streptosporangiales</taxon>
        <taxon>Streptosporangiaceae</taxon>
        <taxon>Nonomuraea</taxon>
    </lineage>
</organism>
<dbReference type="InterPro" id="IPR050611">
    <property type="entry name" value="ABCF"/>
</dbReference>
<dbReference type="SUPFAM" id="SSF52540">
    <property type="entry name" value="P-loop containing nucleoside triphosphate hydrolases"/>
    <property type="match status" value="1"/>
</dbReference>
<keyword evidence="1" id="KW-0677">Repeat</keyword>
<name>A0ABR9K7F0_9ACTN</name>
<sequence length="67" mass="7480">MAAALSASFSSAALLDEPPNHLSLTLVEELERALDAYPGALVVVSHDRTLRERFRGTRWRLEQCMPL</sequence>
<dbReference type="PANTHER" id="PTHR19211">
    <property type="entry name" value="ATP-BINDING TRANSPORT PROTEIN-RELATED"/>
    <property type="match status" value="1"/>
</dbReference>
<dbReference type="Proteomes" id="UP000661607">
    <property type="component" value="Unassembled WGS sequence"/>
</dbReference>
<accession>A0ABR9K7F0</accession>
<dbReference type="RefSeq" id="WP_225960917.1">
    <property type="nucleotide sequence ID" value="NZ_BAAASY010000023.1"/>
</dbReference>
<dbReference type="EMBL" id="JADBEF010000001">
    <property type="protein sequence ID" value="MBE1557730.1"/>
    <property type="molecule type" value="Genomic_DNA"/>
</dbReference>
<reference evidence="2 3" key="1">
    <citation type="submission" date="2020-10" db="EMBL/GenBank/DDBJ databases">
        <title>Sequencing the genomes of 1000 actinobacteria strains.</title>
        <authorList>
            <person name="Klenk H.-P."/>
        </authorList>
    </citation>
    <scope>NUCLEOTIDE SEQUENCE [LARGE SCALE GENOMIC DNA]</scope>
    <source>
        <strain evidence="2 3">DSM 43748</strain>
    </source>
</reference>
<comment type="caution">
    <text evidence="2">The sequence shown here is derived from an EMBL/GenBank/DDBJ whole genome shotgun (WGS) entry which is preliminary data.</text>
</comment>
<protein>
    <submittedName>
        <fullName evidence="2">ATPase subunit of ABC transporter with duplicated ATPase domains</fullName>
    </submittedName>
</protein>
<evidence type="ECO:0000313" key="2">
    <source>
        <dbReference type="EMBL" id="MBE1557730.1"/>
    </source>
</evidence>
<proteinExistence type="predicted"/>
<evidence type="ECO:0000313" key="3">
    <source>
        <dbReference type="Proteomes" id="UP000661607"/>
    </source>
</evidence>